<gene>
    <name evidence="10" type="ORF">GL279_17405</name>
</gene>
<dbReference type="InterPro" id="IPR004764">
    <property type="entry name" value="MdtF-like"/>
</dbReference>
<feature type="transmembrane region" description="Helical" evidence="9">
    <location>
        <begin position="959"/>
        <end position="980"/>
    </location>
</feature>
<evidence type="ECO:0000256" key="7">
    <source>
        <dbReference type="ARBA" id="ARBA00022989"/>
    </source>
</evidence>
<organism evidence="10 11">
    <name type="scientific">Paracoccus limosus</name>
    <dbReference type="NCBI Taxonomy" id="913252"/>
    <lineage>
        <taxon>Bacteria</taxon>
        <taxon>Pseudomonadati</taxon>
        <taxon>Pseudomonadota</taxon>
        <taxon>Alphaproteobacteria</taxon>
        <taxon>Rhodobacterales</taxon>
        <taxon>Paracoccaceae</taxon>
        <taxon>Paracoccus</taxon>
    </lineage>
</organism>
<feature type="transmembrane region" description="Helical" evidence="9">
    <location>
        <begin position="392"/>
        <end position="413"/>
    </location>
</feature>
<evidence type="ECO:0000313" key="10">
    <source>
        <dbReference type="EMBL" id="MTH36375.1"/>
    </source>
</evidence>
<feature type="transmembrane region" description="Helical" evidence="9">
    <location>
        <begin position="340"/>
        <end position="359"/>
    </location>
</feature>
<dbReference type="InterPro" id="IPR027463">
    <property type="entry name" value="AcrB_DN_DC_subdom"/>
</dbReference>
<protein>
    <recommendedName>
        <fullName evidence="9">Efflux pump membrane transporter</fullName>
    </recommendedName>
</protein>
<keyword evidence="7 9" id="KW-1133">Transmembrane helix</keyword>
<dbReference type="NCBIfam" id="TIGR00915">
    <property type="entry name" value="2A0602"/>
    <property type="match status" value="1"/>
</dbReference>
<dbReference type="Proteomes" id="UP000442533">
    <property type="component" value="Unassembled WGS sequence"/>
</dbReference>
<dbReference type="PRINTS" id="PR00702">
    <property type="entry name" value="ACRIFLAVINRP"/>
</dbReference>
<evidence type="ECO:0000313" key="11">
    <source>
        <dbReference type="Proteomes" id="UP000442533"/>
    </source>
</evidence>
<evidence type="ECO:0000256" key="6">
    <source>
        <dbReference type="ARBA" id="ARBA00022692"/>
    </source>
</evidence>
<dbReference type="NCBIfam" id="NF000282">
    <property type="entry name" value="RND_permease_1"/>
    <property type="match status" value="1"/>
</dbReference>
<dbReference type="GO" id="GO:0042910">
    <property type="term" value="F:xenobiotic transmembrane transporter activity"/>
    <property type="evidence" value="ECO:0007669"/>
    <property type="project" value="TreeGrafter"/>
</dbReference>
<dbReference type="RefSeq" id="WP_155065891.1">
    <property type="nucleotide sequence ID" value="NZ_WMIF01000036.1"/>
</dbReference>
<feature type="transmembrane region" description="Helical" evidence="9">
    <location>
        <begin position="889"/>
        <end position="909"/>
    </location>
</feature>
<feature type="transmembrane region" description="Helical" evidence="9">
    <location>
        <begin position="434"/>
        <end position="454"/>
    </location>
</feature>
<evidence type="ECO:0000256" key="3">
    <source>
        <dbReference type="ARBA" id="ARBA00022448"/>
    </source>
</evidence>
<dbReference type="PANTHER" id="PTHR32063:SF10">
    <property type="entry name" value="EFFLUX PUMP MEMBRANE TRANSPORTER"/>
    <property type="match status" value="1"/>
</dbReference>
<feature type="transmembrane region" description="Helical" evidence="9">
    <location>
        <begin position="366"/>
        <end position="386"/>
    </location>
</feature>
<accession>A0A844H8D7</accession>
<comment type="caution">
    <text evidence="9">Lacks conserved residue(s) required for the propagation of feature annotation.</text>
</comment>
<dbReference type="Gene3D" id="3.30.70.1320">
    <property type="entry name" value="Multidrug efflux transporter AcrB pore domain like"/>
    <property type="match status" value="1"/>
</dbReference>
<name>A0A844H8D7_9RHOB</name>
<feature type="transmembrane region" description="Helical" evidence="9">
    <location>
        <begin position="538"/>
        <end position="555"/>
    </location>
</feature>
<evidence type="ECO:0000256" key="9">
    <source>
        <dbReference type="RuleBase" id="RU364070"/>
    </source>
</evidence>
<dbReference type="FunFam" id="1.20.1640.10:FF:000001">
    <property type="entry name" value="Efflux pump membrane transporter"/>
    <property type="match status" value="1"/>
</dbReference>
<dbReference type="PANTHER" id="PTHR32063">
    <property type="match status" value="1"/>
</dbReference>
<dbReference type="Gene3D" id="3.30.70.1440">
    <property type="entry name" value="Multidrug efflux transporter AcrB pore domain"/>
    <property type="match status" value="1"/>
</dbReference>
<keyword evidence="3 9" id="KW-0813">Transport</keyword>
<proteinExistence type="inferred from homology"/>
<keyword evidence="6 9" id="KW-0812">Transmembrane</keyword>
<evidence type="ECO:0000256" key="5">
    <source>
        <dbReference type="ARBA" id="ARBA00022519"/>
    </source>
</evidence>
<dbReference type="AlphaFoldDB" id="A0A844H8D7"/>
<dbReference type="EMBL" id="WMIF01000036">
    <property type="protein sequence ID" value="MTH36375.1"/>
    <property type="molecule type" value="Genomic_DNA"/>
</dbReference>
<dbReference type="SUPFAM" id="SSF82714">
    <property type="entry name" value="Multidrug efflux transporter AcrB TolC docking domain, DN and DC subdomains"/>
    <property type="match status" value="2"/>
</dbReference>
<dbReference type="InterPro" id="IPR001036">
    <property type="entry name" value="Acrflvin-R"/>
</dbReference>
<dbReference type="GO" id="GO:0005886">
    <property type="term" value="C:plasma membrane"/>
    <property type="evidence" value="ECO:0007669"/>
    <property type="project" value="UniProtKB-SubCell"/>
</dbReference>
<feature type="transmembrane region" description="Helical" evidence="9">
    <location>
        <begin position="915"/>
        <end position="938"/>
    </location>
</feature>
<reference evidence="10 11" key="1">
    <citation type="submission" date="2019-11" db="EMBL/GenBank/DDBJ databases">
        <authorList>
            <person name="Dong K."/>
        </authorList>
    </citation>
    <scope>NUCLEOTIDE SEQUENCE [LARGE SCALE GENOMIC DNA]</scope>
    <source>
        <strain evidence="10 11">JCM 17370</strain>
    </source>
</reference>
<dbReference type="OrthoDB" id="9807350at2"/>
<dbReference type="Gene3D" id="3.30.70.1430">
    <property type="entry name" value="Multidrug efflux transporter AcrB pore domain"/>
    <property type="match status" value="2"/>
</dbReference>
<dbReference type="SUPFAM" id="SSF82693">
    <property type="entry name" value="Multidrug efflux transporter AcrB pore domain, PN1, PN2, PC1 and PC2 subdomains"/>
    <property type="match status" value="4"/>
</dbReference>
<sequence length="1035" mass="109672">MSQFFIDRPIFAWVIAIFIALAGIVAIPQLPVARFPDIAPPSVSIFATYAGADVQTVSDSVIRPIEKELSSVKNVLYYESTVDSTGGANIFVTFRPGTDPELAQVDVQNRMKNAEPLLPETVRRAGIGVEGAESGFLMVITLKSREGKTDELSLGDYLTRNLAEELKRLPGVGRVQQFGAERAMRVWVDPARLAAYGLTMTDVTEAIARENAQATPGRLGDEPTVPGTRVSVPLTLRGQLTSPEAFAAIPLRAQSDGARLLLGDVARVELGAQTMAFSVSSNGKPAAAAAIQMSPGANAVRTAAAIEARLAELRPAMPADMEVSVSYNTAPFVKVSITKVVHTLIEAMALVFLVMLLFLQKLRYTLIPTIVAPIALAGTFAVMWLAGYSINVLTMFGMVLAIGIIVDDAIVVVENVERIMMRQGLSPRDATRQAMREISGAIVGITLVLAAVFVPMGLAGGSVGAIYRQFTLSMAVSILFSAFLALTLTPALCATILRPATGHATGGIFGRFNRGFDALTARYTGWVGIALRRGGRMLVVYALLLAVLAVGYLRVPTSFVPEEDQGSFMAMIELPAGATAERTREIVAAYEAHTATRPDIIESTVILGFGFSGSGPNAAQAFTSLRDWDARQSTVNEEIAAAEAAMANIPEGTAMIMKPPAIESLGTTSGFSLRLEDRANAGPAALKAAEDRLIALAGQSPLLSGVITEGLPDGASIALQIDRQKAQALGLSFTAINDTISTAIGSGYVNDFPNQGRLQQVIVQADAPARMRLDDVLRLEMRNIDGGMVALSEVATPVWQATPLQLARYNGYPAARISGSAAAGVSSGAAMAEIERLAAELPPGFGIEWTGQSLQEQQSASQAPMLLAASMLVVFLVLAALYESWSIPLAVMLVVPLGVLGAVLAVLARGGDNDVFFKVGLITIIGLSAKNAILMIEYARHLREQGQGLYRATLQAARLRLRPILMTSLAFILGVVPLMLARGAGSEIQNAIGTGVFGGMVSATVLAVFFVPVLYVTVARIGRRRRAGQIQEAKL</sequence>
<evidence type="ECO:0000256" key="1">
    <source>
        <dbReference type="ARBA" id="ARBA00004429"/>
    </source>
</evidence>
<feature type="transmembrane region" description="Helical" evidence="9">
    <location>
        <begin position="466"/>
        <end position="488"/>
    </location>
</feature>
<keyword evidence="11" id="KW-1185">Reference proteome</keyword>
<comment type="similarity">
    <text evidence="2 9">Belongs to the resistance-nodulation-cell division (RND) (TC 2.A.6) family.</text>
</comment>
<comment type="subcellular location">
    <subcellularLocation>
        <location evidence="1 9">Cell inner membrane</location>
        <topology evidence="1 9">Multi-pass membrane protein</topology>
    </subcellularLocation>
</comment>
<evidence type="ECO:0000256" key="4">
    <source>
        <dbReference type="ARBA" id="ARBA00022475"/>
    </source>
</evidence>
<feature type="transmembrane region" description="Helical" evidence="9">
    <location>
        <begin position="992"/>
        <end position="1016"/>
    </location>
</feature>
<feature type="transmembrane region" description="Helical" evidence="9">
    <location>
        <begin position="863"/>
        <end position="882"/>
    </location>
</feature>
<evidence type="ECO:0000256" key="8">
    <source>
        <dbReference type="ARBA" id="ARBA00023136"/>
    </source>
</evidence>
<comment type="caution">
    <text evidence="10">The sequence shown here is derived from an EMBL/GenBank/DDBJ whole genome shotgun (WGS) entry which is preliminary data.</text>
</comment>
<dbReference type="Gene3D" id="1.20.1640.10">
    <property type="entry name" value="Multidrug efflux transporter AcrB transmembrane domain"/>
    <property type="match status" value="2"/>
</dbReference>
<dbReference type="SUPFAM" id="SSF82866">
    <property type="entry name" value="Multidrug efflux transporter AcrB transmembrane domain"/>
    <property type="match status" value="2"/>
</dbReference>
<dbReference type="Gene3D" id="3.30.2090.10">
    <property type="entry name" value="Multidrug efflux transporter AcrB TolC docking domain, DN and DC subdomains"/>
    <property type="match status" value="2"/>
</dbReference>
<dbReference type="Pfam" id="PF00873">
    <property type="entry name" value="ACR_tran"/>
    <property type="match status" value="1"/>
</dbReference>
<keyword evidence="5 9" id="KW-0997">Cell inner membrane</keyword>
<keyword evidence="8 9" id="KW-0472">Membrane</keyword>
<keyword evidence="4" id="KW-1003">Cell membrane</keyword>
<evidence type="ECO:0000256" key="2">
    <source>
        <dbReference type="ARBA" id="ARBA00010942"/>
    </source>
</evidence>
<dbReference type="GO" id="GO:0009636">
    <property type="term" value="P:response to toxic substance"/>
    <property type="evidence" value="ECO:0007669"/>
    <property type="project" value="UniProtKB-ARBA"/>
</dbReference>
<dbReference type="GO" id="GO:0015562">
    <property type="term" value="F:efflux transmembrane transporter activity"/>
    <property type="evidence" value="ECO:0007669"/>
    <property type="project" value="InterPro"/>
</dbReference>